<evidence type="ECO:0000313" key="5">
    <source>
        <dbReference type="EMBL" id="MDT0645892.1"/>
    </source>
</evidence>
<evidence type="ECO:0000259" key="4">
    <source>
        <dbReference type="Pfam" id="PF01420"/>
    </source>
</evidence>
<dbReference type="Gene3D" id="3.90.220.20">
    <property type="entry name" value="DNA methylase specificity domains"/>
    <property type="match status" value="2"/>
</dbReference>
<dbReference type="SUPFAM" id="SSF116734">
    <property type="entry name" value="DNA methylase specificity domain"/>
    <property type="match status" value="2"/>
</dbReference>
<comment type="similarity">
    <text evidence="1">Belongs to the type-I restriction system S methylase family.</text>
</comment>
<dbReference type="PANTHER" id="PTHR30408">
    <property type="entry name" value="TYPE-1 RESTRICTION ENZYME ECOKI SPECIFICITY PROTEIN"/>
    <property type="match status" value="1"/>
</dbReference>
<dbReference type="Proteomes" id="UP001245285">
    <property type="component" value="Unassembled WGS sequence"/>
</dbReference>
<dbReference type="Pfam" id="PF01420">
    <property type="entry name" value="Methylase_S"/>
    <property type="match status" value="2"/>
</dbReference>
<dbReference type="PANTHER" id="PTHR30408:SF12">
    <property type="entry name" value="TYPE I RESTRICTION ENZYME MJAVIII SPECIFICITY SUBUNIT"/>
    <property type="match status" value="1"/>
</dbReference>
<protein>
    <submittedName>
        <fullName evidence="5">Restriction endonuclease subunit S</fullName>
        <ecNumber evidence="5">3.1.21.-</ecNumber>
    </submittedName>
</protein>
<dbReference type="InterPro" id="IPR052021">
    <property type="entry name" value="Type-I_RS_S_subunit"/>
</dbReference>
<dbReference type="RefSeq" id="WP_311494073.1">
    <property type="nucleotide sequence ID" value="NZ_JAVRHO010000004.1"/>
</dbReference>
<keyword evidence="6" id="KW-1185">Reference proteome</keyword>
<dbReference type="InterPro" id="IPR044946">
    <property type="entry name" value="Restrct_endonuc_typeI_TRD_sf"/>
</dbReference>
<feature type="domain" description="Type I restriction modification DNA specificity" evidence="4">
    <location>
        <begin position="239"/>
        <end position="406"/>
    </location>
</feature>
<accession>A0ABU3CHR9</accession>
<evidence type="ECO:0000256" key="2">
    <source>
        <dbReference type="ARBA" id="ARBA00022747"/>
    </source>
</evidence>
<gene>
    <name evidence="5" type="ORF">RM545_04260</name>
</gene>
<organism evidence="5 6">
    <name type="scientific">Autumnicola lenta</name>
    <dbReference type="NCBI Taxonomy" id="3075593"/>
    <lineage>
        <taxon>Bacteria</taxon>
        <taxon>Pseudomonadati</taxon>
        <taxon>Bacteroidota</taxon>
        <taxon>Flavobacteriia</taxon>
        <taxon>Flavobacteriales</taxon>
        <taxon>Flavobacteriaceae</taxon>
        <taxon>Autumnicola</taxon>
    </lineage>
</organism>
<dbReference type="Gene3D" id="1.10.287.1120">
    <property type="entry name" value="Bipartite methylase S protein"/>
    <property type="match status" value="1"/>
</dbReference>
<evidence type="ECO:0000256" key="3">
    <source>
        <dbReference type="ARBA" id="ARBA00023125"/>
    </source>
</evidence>
<keyword evidence="5" id="KW-0540">Nuclease</keyword>
<evidence type="ECO:0000256" key="1">
    <source>
        <dbReference type="ARBA" id="ARBA00010923"/>
    </source>
</evidence>
<keyword evidence="2" id="KW-0680">Restriction system</keyword>
<keyword evidence="5" id="KW-0255">Endonuclease</keyword>
<comment type="caution">
    <text evidence="5">The sequence shown here is derived from an EMBL/GenBank/DDBJ whole genome shotgun (WGS) entry which is preliminary data.</text>
</comment>
<sequence>MTQELQEIEKQKTEAVPKLRFRDYSGNFQNQKLHDLIKELNSGVSVNSEDFPIQSKTEAGILKTNCVSKGGFFAGENKKILSEELSRSRLNPKKGEIIISRMNTPQLVGESGYVNKDLQNLFIPDRLWQTVIDHNRCNSRWLSYFLITNKVRHNLKAIATGTSGTMKNISKPNFLVMKVQIPSLPEQQKIASFLSAADKKIQQLSRKKELLETYKKGVMQQLFSQEIRFKDEDGKEFPEWEEKKLREIAAFSKGKGISKNDVSMDGETPCIRYGELYTVYKETIDITHSKTNLLKKHLTLSEAGDVIIPASGETRIDIATASCVLQNGIGLGGDLNIIRGNFNGVFLAYYLNGHLKNDIAKLSQGSSVMHLYSSQLKNLKLEIPCIQEQQKIAGFLSAIDKKFEAVSEEISQTQSFKKGLLQQMFV</sequence>
<dbReference type="EMBL" id="JAVRHO010000004">
    <property type="protein sequence ID" value="MDT0645892.1"/>
    <property type="molecule type" value="Genomic_DNA"/>
</dbReference>
<proteinExistence type="inferred from homology"/>
<dbReference type="GO" id="GO:0016787">
    <property type="term" value="F:hydrolase activity"/>
    <property type="evidence" value="ECO:0007669"/>
    <property type="project" value="UniProtKB-KW"/>
</dbReference>
<dbReference type="GO" id="GO:0004519">
    <property type="term" value="F:endonuclease activity"/>
    <property type="evidence" value="ECO:0007669"/>
    <property type="project" value="UniProtKB-KW"/>
</dbReference>
<dbReference type="EC" id="3.1.21.-" evidence="5"/>
<keyword evidence="3" id="KW-0238">DNA-binding</keyword>
<name>A0ABU3CHR9_9FLAO</name>
<reference evidence="5 6" key="1">
    <citation type="submission" date="2023-09" db="EMBL/GenBank/DDBJ databases">
        <authorList>
            <person name="Rey-Velasco X."/>
        </authorList>
    </citation>
    <scope>NUCLEOTIDE SEQUENCE [LARGE SCALE GENOMIC DNA]</scope>
    <source>
        <strain evidence="5 6">F260</strain>
    </source>
</reference>
<evidence type="ECO:0000313" key="6">
    <source>
        <dbReference type="Proteomes" id="UP001245285"/>
    </source>
</evidence>
<keyword evidence="5" id="KW-0378">Hydrolase</keyword>
<feature type="domain" description="Type I restriction modification DNA specificity" evidence="4">
    <location>
        <begin position="84"/>
        <end position="212"/>
    </location>
</feature>
<dbReference type="InterPro" id="IPR000055">
    <property type="entry name" value="Restrct_endonuc_typeI_TRD"/>
</dbReference>